<organism evidence="3 4">
    <name type="scientific">Citricoccus nitrophenolicus</name>
    <dbReference type="NCBI Taxonomy" id="863575"/>
    <lineage>
        <taxon>Bacteria</taxon>
        <taxon>Bacillati</taxon>
        <taxon>Actinomycetota</taxon>
        <taxon>Actinomycetes</taxon>
        <taxon>Micrococcales</taxon>
        <taxon>Micrococcaceae</taxon>
        <taxon>Citricoccus</taxon>
    </lineage>
</organism>
<proteinExistence type="predicted"/>
<accession>A0ABV0IKR9</accession>
<evidence type="ECO:0000313" key="4">
    <source>
        <dbReference type="Proteomes" id="UP001484097"/>
    </source>
</evidence>
<sequence>MIRHETIQDYVERLASGKPTPGGGATGALLLAQGSGLLAMAARFSDHEDLARRAATLATHALSVSDDDEQAFAEVAEAFGLPQDTDAQERERSKRIQEQTAAAAGPPRALVAASREALDLAERVLEDCNSTVLSDVGAGTSAVRGTLMAAALTLETDLTPLKDDQARTRIRRDIEDAEALIQRADGIVNRVRERIQQ</sequence>
<reference evidence="3 4" key="1">
    <citation type="submission" date="2024-05" db="EMBL/GenBank/DDBJ databases">
        <authorList>
            <person name="Yi C."/>
        </authorList>
    </citation>
    <scope>NUCLEOTIDE SEQUENCE [LARGE SCALE GENOMIC DNA]</scope>
    <source>
        <strain evidence="3 4">XS13</strain>
    </source>
</reference>
<evidence type="ECO:0000313" key="3">
    <source>
        <dbReference type="EMBL" id="MEO9248746.1"/>
    </source>
</evidence>
<evidence type="ECO:0000259" key="2">
    <source>
        <dbReference type="Pfam" id="PF04961"/>
    </source>
</evidence>
<dbReference type="Pfam" id="PF04961">
    <property type="entry name" value="FTCD_C"/>
    <property type="match status" value="1"/>
</dbReference>
<feature type="region of interest" description="Disordered" evidence="1">
    <location>
        <begin position="81"/>
        <end position="108"/>
    </location>
</feature>
<name>A0ABV0IKR9_9MICC</name>
<dbReference type="InterPro" id="IPR036178">
    <property type="entry name" value="Formintransfe-cycloase-like_sf"/>
</dbReference>
<evidence type="ECO:0000256" key="1">
    <source>
        <dbReference type="SAM" id="MobiDB-lite"/>
    </source>
</evidence>
<feature type="compositionally biased region" description="Basic and acidic residues" evidence="1">
    <location>
        <begin position="87"/>
        <end position="97"/>
    </location>
</feature>
<keyword evidence="4" id="KW-1185">Reference proteome</keyword>
<comment type="caution">
    <text evidence="3">The sequence shown here is derived from an EMBL/GenBank/DDBJ whole genome shotgun (WGS) entry which is preliminary data.</text>
</comment>
<dbReference type="InterPro" id="IPR007044">
    <property type="entry name" value="Cyclodeamin/CycHdrlase"/>
</dbReference>
<dbReference type="Gene3D" id="1.20.120.680">
    <property type="entry name" value="Formiminotetrahydrofolate cyclodeaminase monomer, up-and-down helical bundle"/>
    <property type="match status" value="1"/>
</dbReference>
<dbReference type="SUPFAM" id="SSF101262">
    <property type="entry name" value="Methenyltetrahydrofolate cyclohydrolase-like"/>
    <property type="match status" value="1"/>
</dbReference>
<feature type="domain" description="Cyclodeaminase/cyclohydrolase" evidence="2">
    <location>
        <begin position="6"/>
        <end position="175"/>
    </location>
</feature>
<dbReference type="RefSeq" id="WP_347921446.1">
    <property type="nucleotide sequence ID" value="NZ_JBDXMX010000006.1"/>
</dbReference>
<gene>
    <name evidence="3" type="ORF">ABDK96_13755</name>
</gene>
<dbReference type="Proteomes" id="UP001484097">
    <property type="component" value="Unassembled WGS sequence"/>
</dbReference>
<dbReference type="EMBL" id="JBDXMX010000006">
    <property type="protein sequence ID" value="MEO9248746.1"/>
    <property type="molecule type" value="Genomic_DNA"/>
</dbReference>
<protein>
    <submittedName>
        <fullName evidence="3">Cyclodeaminase/cyclohydrolase family protein</fullName>
    </submittedName>
</protein>